<dbReference type="PROSITE" id="PS01186">
    <property type="entry name" value="EGF_2"/>
    <property type="match status" value="2"/>
</dbReference>
<evidence type="ECO:0000259" key="4">
    <source>
        <dbReference type="PROSITE" id="PS50026"/>
    </source>
</evidence>
<dbReference type="PROSITE" id="PS50026">
    <property type="entry name" value="EGF_3"/>
    <property type="match status" value="1"/>
</dbReference>
<proteinExistence type="predicted"/>
<keyword evidence="6" id="KW-1185">Reference proteome</keyword>
<dbReference type="Proteomes" id="UP001165065">
    <property type="component" value="Unassembled WGS sequence"/>
</dbReference>
<evidence type="ECO:0000313" key="6">
    <source>
        <dbReference type="Proteomes" id="UP001165065"/>
    </source>
</evidence>
<organism evidence="5 6">
    <name type="scientific">Triparma columacea</name>
    <dbReference type="NCBI Taxonomy" id="722753"/>
    <lineage>
        <taxon>Eukaryota</taxon>
        <taxon>Sar</taxon>
        <taxon>Stramenopiles</taxon>
        <taxon>Ochrophyta</taxon>
        <taxon>Bolidophyceae</taxon>
        <taxon>Parmales</taxon>
        <taxon>Triparmaceae</taxon>
        <taxon>Triparma</taxon>
    </lineage>
</organism>
<comment type="caution">
    <text evidence="5">The sequence shown here is derived from an EMBL/GenBank/DDBJ whole genome shotgun (WGS) entry which is preliminary data.</text>
</comment>
<dbReference type="PRINTS" id="PR00011">
    <property type="entry name" value="EGFLAMININ"/>
</dbReference>
<dbReference type="AlphaFoldDB" id="A0A9W7G4B8"/>
<dbReference type="PANTHER" id="PTHR24035:SF143">
    <property type="entry name" value="EGF-LIKE DOMAIN-CONTAINING PROTEIN"/>
    <property type="match status" value="1"/>
</dbReference>
<dbReference type="PANTHER" id="PTHR24035">
    <property type="entry name" value="MULTIPLE EPIDERMAL GROWTH FACTOR-LIKE DOMAINS PROTEIN"/>
    <property type="match status" value="1"/>
</dbReference>
<evidence type="ECO:0000256" key="1">
    <source>
        <dbReference type="ARBA" id="ARBA00023157"/>
    </source>
</evidence>
<evidence type="ECO:0000256" key="3">
    <source>
        <dbReference type="SAM" id="SignalP"/>
    </source>
</evidence>
<evidence type="ECO:0000256" key="2">
    <source>
        <dbReference type="PROSITE-ProRule" id="PRU00076"/>
    </source>
</evidence>
<keyword evidence="2" id="KW-0245">EGF-like domain</keyword>
<feature type="chain" id="PRO_5040801523" description="EGF-like domain-containing protein" evidence="3">
    <location>
        <begin position="23"/>
        <end position="658"/>
    </location>
</feature>
<dbReference type="Pfam" id="PF07974">
    <property type="entry name" value="EGF_2"/>
    <property type="match status" value="1"/>
</dbReference>
<dbReference type="OrthoDB" id="6130531at2759"/>
<sequence length="658" mass="67682">MIRLEIILRALVFGLVVYSSRAACPHSCSGHGSCGSENVCSCDWGWDIAPDCSLRKCPNATSWGIKPHLQSVGHLATECAGVGVCDYATGLCTCPVGFTGQACERLACPKDCSGQGTCQTVRNAGFTYGRDLSVAYSSGDGKGPLYNNWDHSSTTMCVCDIGFTGPDCSTRMCPKGDDPMTSGQGYREIVLETGATSGLLGGYFKFNFQGETVRFSANSSNWTATQCDSDIESLPNVASVTYIRDAANPIYLSANYTIKFLGWPSQPYENNVYSHSGNPSLLDFSCDISEVAGSAAGAFCKLYDKTATNVREYLPCSGRGVCDVSTAMCACAAGFSGVDCQTSTTQTSTATSSDDIMLLHSTSGGYTGNVLKLKTEKAANADFNLIYAESNSLASYQLKGNGDVLMHQGGLTITAGGETITAGGLVITAGGQTVTAGGLEVAGGGSTVSGGLVVKTGGQTIKGTDGLHILGGGATIKTTSRTDTGLEVFANGNKRAPSSSIFRVRADTNATSDPDSADNFALIEAIIGKYDIANKRNLAANQTIFRVTAQPKTEINVGGLEVKAGGQTIKAGGLVVTAGGVTISSGDLTVASGTMATTGFASSSITTFSAAINAAGQTLTLTGSTVKGAMTFTNGFTSLGVTTFSEKVSLADGDAGRS</sequence>
<dbReference type="Gene3D" id="2.10.25.10">
    <property type="entry name" value="Laminin"/>
    <property type="match status" value="2"/>
</dbReference>
<feature type="domain" description="EGF-like" evidence="4">
    <location>
        <begin position="307"/>
        <end position="341"/>
    </location>
</feature>
<dbReference type="EMBL" id="BRYA01000901">
    <property type="protein sequence ID" value="GMI35329.1"/>
    <property type="molecule type" value="Genomic_DNA"/>
</dbReference>
<dbReference type="InterPro" id="IPR052108">
    <property type="entry name" value="MEGF/SIB"/>
</dbReference>
<feature type="disulfide bond" evidence="2">
    <location>
        <begin position="331"/>
        <end position="340"/>
    </location>
</feature>
<keyword evidence="1 2" id="KW-1015">Disulfide bond</keyword>
<reference evidence="6" key="1">
    <citation type="journal article" date="2023" name="Commun. Biol.">
        <title>Genome analysis of Parmales, the sister group of diatoms, reveals the evolutionary specialization of diatoms from phago-mixotrophs to photoautotrophs.</title>
        <authorList>
            <person name="Ban H."/>
            <person name="Sato S."/>
            <person name="Yoshikawa S."/>
            <person name="Yamada K."/>
            <person name="Nakamura Y."/>
            <person name="Ichinomiya M."/>
            <person name="Sato N."/>
            <person name="Blanc-Mathieu R."/>
            <person name="Endo H."/>
            <person name="Kuwata A."/>
            <person name="Ogata H."/>
        </authorList>
    </citation>
    <scope>NUCLEOTIDE SEQUENCE [LARGE SCALE GENOMIC DNA]</scope>
</reference>
<dbReference type="PROSITE" id="PS00022">
    <property type="entry name" value="EGF_1"/>
    <property type="match status" value="2"/>
</dbReference>
<dbReference type="InterPro" id="IPR000742">
    <property type="entry name" value="EGF"/>
</dbReference>
<comment type="caution">
    <text evidence="2">Lacks conserved residue(s) required for the propagation of feature annotation.</text>
</comment>
<keyword evidence="3" id="KW-0732">Signal</keyword>
<accession>A0A9W7G4B8</accession>
<feature type="signal peptide" evidence="3">
    <location>
        <begin position="1"/>
        <end position="22"/>
    </location>
</feature>
<dbReference type="SMART" id="SM00181">
    <property type="entry name" value="EGF"/>
    <property type="match status" value="4"/>
</dbReference>
<dbReference type="InterPro" id="IPR013111">
    <property type="entry name" value="EGF_extracell"/>
</dbReference>
<gene>
    <name evidence="5" type="ORF">TrCOL_g13042</name>
</gene>
<dbReference type="Gene3D" id="2.60.120.260">
    <property type="entry name" value="Galactose-binding domain-like"/>
    <property type="match status" value="1"/>
</dbReference>
<evidence type="ECO:0000313" key="5">
    <source>
        <dbReference type="EMBL" id="GMI35329.1"/>
    </source>
</evidence>
<name>A0A9W7G4B8_9STRA</name>
<protein>
    <recommendedName>
        <fullName evidence="4">EGF-like domain-containing protein</fullName>
    </recommendedName>
</protein>